<gene>
    <name evidence="1" type="ORF">DDQ50_10805</name>
</gene>
<comment type="caution">
    <text evidence="1">The sequence shown here is derived from an EMBL/GenBank/DDBJ whole genome shotgun (WGS) entry which is preliminary data.</text>
</comment>
<dbReference type="RefSeq" id="WP_116756737.1">
    <property type="nucleotide sequence ID" value="NZ_JBHUEX010000001.1"/>
</dbReference>
<organism evidence="1 2">
    <name type="scientific">Amnibacterium flavum</name>
    <dbReference type="NCBI Taxonomy" id="2173173"/>
    <lineage>
        <taxon>Bacteria</taxon>
        <taxon>Bacillati</taxon>
        <taxon>Actinomycetota</taxon>
        <taxon>Actinomycetes</taxon>
        <taxon>Micrococcales</taxon>
        <taxon>Microbacteriaceae</taxon>
        <taxon>Amnibacterium</taxon>
    </lineage>
</organism>
<evidence type="ECO:0000313" key="1">
    <source>
        <dbReference type="EMBL" id="PVZ94224.1"/>
    </source>
</evidence>
<sequence length="279" mass="31573">MSEPVESWWARRQFSRGADVPYPIGRYREAWASYPALVRQYHHDLNNGIMLSQIPPAAEVFLRWQCDAGHIFVATPTEQRTRPGRQRRKSSWCPECLQLAQPGRAPVVLGEVNVRSTPKTPRPPRPVCGKTPNLRVGEPFVSVCAPKPASAAEGSLRYELAERLEFDGGFTAVRLARPFFDHLEAWPDILLPELRVAIEYDTIGRFGLEHVGGREATDRRKDRALRSAGWEVVRIRTAPLLALGPHDLLVTGLSRKVYPRLLEELRDIRGPLMVDAYLK</sequence>
<evidence type="ECO:0000313" key="2">
    <source>
        <dbReference type="Proteomes" id="UP000244893"/>
    </source>
</evidence>
<dbReference type="AlphaFoldDB" id="A0A2V1HVN7"/>
<protein>
    <recommendedName>
        <fullName evidence="3">Zinc-ribbon domain-containing protein</fullName>
    </recommendedName>
</protein>
<keyword evidence="2" id="KW-1185">Reference proteome</keyword>
<dbReference type="EMBL" id="QEOP01000002">
    <property type="protein sequence ID" value="PVZ94224.1"/>
    <property type="molecule type" value="Genomic_DNA"/>
</dbReference>
<reference evidence="1 2" key="1">
    <citation type="submission" date="2018-05" db="EMBL/GenBank/DDBJ databases">
        <title>Amnibacterium sp. M8JJ-5, whole genome shotgun sequence.</title>
        <authorList>
            <person name="Tuo L."/>
        </authorList>
    </citation>
    <scope>NUCLEOTIDE SEQUENCE [LARGE SCALE GENOMIC DNA]</scope>
    <source>
        <strain evidence="1 2">M8JJ-5</strain>
    </source>
</reference>
<proteinExistence type="predicted"/>
<evidence type="ECO:0008006" key="3">
    <source>
        <dbReference type="Google" id="ProtNLM"/>
    </source>
</evidence>
<name>A0A2V1HVN7_9MICO</name>
<dbReference type="OrthoDB" id="5111079at2"/>
<dbReference type="Proteomes" id="UP000244893">
    <property type="component" value="Unassembled WGS sequence"/>
</dbReference>
<accession>A0A2V1HVN7</accession>